<evidence type="ECO:0000259" key="5">
    <source>
        <dbReference type="Pfam" id="PF02902"/>
    </source>
</evidence>
<dbReference type="OrthoDB" id="1834277at2759"/>
<comment type="caution">
    <text evidence="6">The sequence shown here is derived from an EMBL/GenBank/DDBJ whole genome shotgun (WGS) entry which is preliminary data.</text>
</comment>
<evidence type="ECO:0000313" key="6">
    <source>
        <dbReference type="EMBL" id="KAA0047540.1"/>
    </source>
</evidence>
<dbReference type="EMBL" id="SSTE01013183">
    <property type="protein sequence ID" value="KAA0047540.1"/>
    <property type="molecule type" value="Genomic_DNA"/>
</dbReference>
<dbReference type="Pfam" id="PF02902">
    <property type="entry name" value="Peptidase_C48"/>
    <property type="match status" value="1"/>
</dbReference>
<feature type="compositionally biased region" description="Basic and acidic residues" evidence="4">
    <location>
        <begin position="98"/>
        <end position="107"/>
    </location>
</feature>
<feature type="compositionally biased region" description="Polar residues" evidence="4">
    <location>
        <begin position="72"/>
        <end position="97"/>
    </location>
</feature>
<dbReference type="GO" id="GO:0006508">
    <property type="term" value="P:proteolysis"/>
    <property type="evidence" value="ECO:0007669"/>
    <property type="project" value="UniProtKB-KW"/>
</dbReference>
<protein>
    <submittedName>
        <fullName evidence="6">Ulp1-like peptidase</fullName>
    </submittedName>
</protein>
<feature type="compositionally biased region" description="Polar residues" evidence="4">
    <location>
        <begin position="120"/>
        <end position="131"/>
    </location>
</feature>
<dbReference type="GO" id="GO:0008234">
    <property type="term" value="F:cysteine-type peptidase activity"/>
    <property type="evidence" value="ECO:0007669"/>
    <property type="project" value="InterPro"/>
</dbReference>
<evidence type="ECO:0000256" key="3">
    <source>
        <dbReference type="ARBA" id="ARBA00022801"/>
    </source>
</evidence>
<evidence type="ECO:0000256" key="2">
    <source>
        <dbReference type="ARBA" id="ARBA00022670"/>
    </source>
</evidence>
<feature type="region of interest" description="Disordered" evidence="4">
    <location>
        <begin position="72"/>
        <end position="131"/>
    </location>
</feature>
<dbReference type="Proteomes" id="UP000321393">
    <property type="component" value="Unassembled WGS sequence"/>
</dbReference>
<sequence>MTVEGSSSTAWRVVQLCFHTVVKPKLKLSTQEKAFMESRIQGDDNMKMEDDESIRHINNNDTKTLGHAMNNKSLEQSDSSPQLSPQGEQSQISSGSVERTHQSRDPEGCTYQFSDPERYTYQSSDPEGCTYQSSAPEGCTYQSSASEGCTYQSSDPEGCTYRSSDPEGYTYPLDPRSSSGKTLTWFTVGCSVNDAAKGGWTSADAIGQRTHGGVRLRETEREVGKRRDRGRRTLKLKKLPTMEMEVETETRRRRRDEVGRRYSSSEERRGRRMDDTIRKQSLELSEMKQMLERLVQNDNDDQNREDMISSDQEYVEEHHTEEQHTKQQHTEHQEETQREHQQESGSDISIDDRDADLLMTIKDVSNNLNAKTVGDFKEKPGWGDVNYVIACINIKEHWLAIAADMRKCKIYVFDSIPNYVEQKLVDQALQMPARCIASLAITIGVNHHSERFT</sequence>
<comment type="similarity">
    <text evidence="1">Belongs to the peptidase C48 family.</text>
</comment>
<name>A0A5A7TWK9_CUCMM</name>
<accession>A0A5A7TWK9</accession>
<reference evidence="6 7" key="1">
    <citation type="submission" date="2019-08" db="EMBL/GenBank/DDBJ databases">
        <title>Draft genome sequences of two oriental melons (Cucumis melo L. var makuwa).</title>
        <authorList>
            <person name="Kwon S.-Y."/>
        </authorList>
    </citation>
    <scope>NUCLEOTIDE SEQUENCE [LARGE SCALE GENOMIC DNA]</scope>
    <source>
        <strain evidence="7">cv. SW 3</strain>
        <tissue evidence="6">Leaf</tissue>
    </source>
</reference>
<dbReference type="InterPro" id="IPR003653">
    <property type="entry name" value="Peptidase_C48_C"/>
</dbReference>
<dbReference type="InterPro" id="IPR038765">
    <property type="entry name" value="Papain-like_cys_pep_sf"/>
</dbReference>
<feature type="compositionally biased region" description="Basic and acidic residues" evidence="4">
    <location>
        <begin position="315"/>
        <end position="342"/>
    </location>
</feature>
<organism evidence="6 7">
    <name type="scientific">Cucumis melo var. makuwa</name>
    <name type="common">Oriental melon</name>
    <dbReference type="NCBI Taxonomy" id="1194695"/>
    <lineage>
        <taxon>Eukaryota</taxon>
        <taxon>Viridiplantae</taxon>
        <taxon>Streptophyta</taxon>
        <taxon>Embryophyta</taxon>
        <taxon>Tracheophyta</taxon>
        <taxon>Spermatophyta</taxon>
        <taxon>Magnoliopsida</taxon>
        <taxon>eudicotyledons</taxon>
        <taxon>Gunneridae</taxon>
        <taxon>Pentapetalae</taxon>
        <taxon>rosids</taxon>
        <taxon>fabids</taxon>
        <taxon>Cucurbitales</taxon>
        <taxon>Cucurbitaceae</taxon>
        <taxon>Benincaseae</taxon>
        <taxon>Cucumis</taxon>
    </lineage>
</organism>
<dbReference type="SUPFAM" id="SSF54001">
    <property type="entry name" value="Cysteine proteinases"/>
    <property type="match status" value="1"/>
</dbReference>
<feature type="compositionally biased region" description="Basic residues" evidence="4">
    <location>
        <begin position="226"/>
        <end position="238"/>
    </location>
</feature>
<feature type="compositionally biased region" description="Basic and acidic residues" evidence="4">
    <location>
        <begin position="215"/>
        <end position="225"/>
    </location>
</feature>
<keyword evidence="2" id="KW-0645">Protease</keyword>
<feature type="region of interest" description="Disordered" evidence="4">
    <location>
        <begin position="209"/>
        <end position="278"/>
    </location>
</feature>
<dbReference type="Gene3D" id="3.40.395.10">
    <property type="entry name" value="Adenoviral Proteinase, Chain A"/>
    <property type="match status" value="1"/>
</dbReference>
<evidence type="ECO:0000256" key="4">
    <source>
        <dbReference type="SAM" id="MobiDB-lite"/>
    </source>
</evidence>
<feature type="compositionally biased region" description="Basic and acidic residues" evidence="4">
    <location>
        <begin position="255"/>
        <end position="278"/>
    </location>
</feature>
<gene>
    <name evidence="6" type="ORF">E6C27_scaffold2963G00170</name>
</gene>
<evidence type="ECO:0000256" key="1">
    <source>
        <dbReference type="ARBA" id="ARBA00005234"/>
    </source>
</evidence>
<keyword evidence="3" id="KW-0378">Hydrolase</keyword>
<feature type="domain" description="Ubiquitin-like protease family profile" evidence="5">
    <location>
        <begin position="383"/>
        <end position="428"/>
    </location>
</feature>
<evidence type="ECO:0000313" key="7">
    <source>
        <dbReference type="Proteomes" id="UP000321393"/>
    </source>
</evidence>
<feature type="region of interest" description="Disordered" evidence="4">
    <location>
        <begin position="313"/>
        <end position="350"/>
    </location>
</feature>
<proteinExistence type="inferred from homology"/>
<dbReference type="AlphaFoldDB" id="A0A5A7TWK9"/>